<dbReference type="SUPFAM" id="SSF48498">
    <property type="entry name" value="Tetracyclin repressor-like, C-terminal domain"/>
    <property type="match status" value="1"/>
</dbReference>
<dbReference type="Pfam" id="PF00440">
    <property type="entry name" value="TetR_N"/>
    <property type="match status" value="1"/>
</dbReference>
<keyword evidence="7" id="KW-1185">Reference proteome</keyword>
<dbReference type="InterPro" id="IPR036271">
    <property type="entry name" value="Tet_transcr_reg_TetR-rel_C_sf"/>
</dbReference>
<keyword evidence="3" id="KW-0804">Transcription</keyword>
<dbReference type="PROSITE" id="PS50977">
    <property type="entry name" value="HTH_TETR_2"/>
    <property type="match status" value="1"/>
</dbReference>
<keyword evidence="2 4" id="KW-0238">DNA-binding</keyword>
<evidence type="ECO:0000256" key="2">
    <source>
        <dbReference type="ARBA" id="ARBA00023125"/>
    </source>
</evidence>
<proteinExistence type="predicted"/>
<dbReference type="InterPro" id="IPR001647">
    <property type="entry name" value="HTH_TetR"/>
</dbReference>
<dbReference type="SUPFAM" id="SSF46689">
    <property type="entry name" value="Homeodomain-like"/>
    <property type="match status" value="1"/>
</dbReference>
<dbReference type="PRINTS" id="PR00455">
    <property type="entry name" value="HTHTETR"/>
</dbReference>
<feature type="domain" description="HTH tetR-type" evidence="5">
    <location>
        <begin position="6"/>
        <end position="65"/>
    </location>
</feature>
<dbReference type="InterPro" id="IPR050109">
    <property type="entry name" value="HTH-type_TetR-like_transc_reg"/>
</dbReference>
<gene>
    <name evidence="6" type="ORF">GCM10017783_14510</name>
</gene>
<evidence type="ECO:0000256" key="3">
    <source>
        <dbReference type="ARBA" id="ARBA00023163"/>
    </source>
</evidence>
<evidence type="ECO:0000256" key="4">
    <source>
        <dbReference type="PROSITE-ProRule" id="PRU00335"/>
    </source>
</evidence>
<dbReference type="Gene3D" id="1.10.10.60">
    <property type="entry name" value="Homeodomain-like"/>
    <property type="match status" value="1"/>
</dbReference>
<dbReference type="EMBL" id="BNAL01000016">
    <property type="protein sequence ID" value="GHG03232.1"/>
    <property type="molecule type" value="Genomic_DNA"/>
</dbReference>
<dbReference type="PANTHER" id="PTHR30055">
    <property type="entry name" value="HTH-TYPE TRANSCRIPTIONAL REGULATOR RUTR"/>
    <property type="match status" value="1"/>
</dbReference>
<protein>
    <submittedName>
        <fullName evidence="6">TetR family transcriptional regulator</fullName>
    </submittedName>
</protein>
<name>A0ABQ3K7G7_9DEIO</name>
<sequence length="201" mass="21976">MARPKIIETEALVAAARSAFLEQGVGVSTAEIARRAGISEGTLFSRFATKEELFEEAIGLSRYGRWRTELLQQVGQGDVRGNLERCGMSYLREAQDLLDALMLVFSRGHAPEHNPLLARLGNPLAQDTGALADYLRAELELGRLRPLDTELTALTITGALSQWLQQGRMPAAPAGPRDPGRFVRGLFDLLWPGMAFGEGTK</sequence>
<feature type="DNA-binding region" description="H-T-H motif" evidence="4">
    <location>
        <begin position="28"/>
        <end position="47"/>
    </location>
</feature>
<evidence type="ECO:0000259" key="5">
    <source>
        <dbReference type="PROSITE" id="PS50977"/>
    </source>
</evidence>
<dbReference type="PANTHER" id="PTHR30055:SF238">
    <property type="entry name" value="MYCOFACTOCIN BIOSYNTHESIS TRANSCRIPTIONAL REGULATOR MFTR-RELATED"/>
    <property type="match status" value="1"/>
</dbReference>
<dbReference type="Proteomes" id="UP000632154">
    <property type="component" value="Unassembled WGS sequence"/>
</dbReference>
<evidence type="ECO:0000313" key="6">
    <source>
        <dbReference type="EMBL" id="GHG03232.1"/>
    </source>
</evidence>
<evidence type="ECO:0000256" key="1">
    <source>
        <dbReference type="ARBA" id="ARBA00023015"/>
    </source>
</evidence>
<organism evidence="6 7">
    <name type="scientific">Deinococcus piscis</name>
    <dbReference type="NCBI Taxonomy" id="394230"/>
    <lineage>
        <taxon>Bacteria</taxon>
        <taxon>Thermotogati</taxon>
        <taxon>Deinococcota</taxon>
        <taxon>Deinococci</taxon>
        <taxon>Deinococcales</taxon>
        <taxon>Deinococcaceae</taxon>
        <taxon>Deinococcus</taxon>
    </lineage>
</organism>
<dbReference type="RefSeq" id="WP_189643017.1">
    <property type="nucleotide sequence ID" value="NZ_BNAL01000016.1"/>
</dbReference>
<accession>A0ABQ3K7G7</accession>
<dbReference type="InterPro" id="IPR009057">
    <property type="entry name" value="Homeodomain-like_sf"/>
</dbReference>
<keyword evidence="1" id="KW-0805">Transcription regulation</keyword>
<dbReference type="InterPro" id="IPR023772">
    <property type="entry name" value="DNA-bd_HTH_TetR-type_CS"/>
</dbReference>
<dbReference type="PROSITE" id="PS01081">
    <property type="entry name" value="HTH_TETR_1"/>
    <property type="match status" value="1"/>
</dbReference>
<comment type="caution">
    <text evidence="6">The sequence shown here is derived from an EMBL/GenBank/DDBJ whole genome shotgun (WGS) entry which is preliminary data.</text>
</comment>
<dbReference type="Gene3D" id="1.10.357.10">
    <property type="entry name" value="Tetracycline Repressor, domain 2"/>
    <property type="match status" value="1"/>
</dbReference>
<evidence type="ECO:0000313" key="7">
    <source>
        <dbReference type="Proteomes" id="UP000632154"/>
    </source>
</evidence>
<reference evidence="7" key="1">
    <citation type="journal article" date="2019" name="Int. J. Syst. Evol. Microbiol.">
        <title>The Global Catalogue of Microorganisms (GCM) 10K type strain sequencing project: providing services to taxonomists for standard genome sequencing and annotation.</title>
        <authorList>
            <consortium name="The Broad Institute Genomics Platform"/>
            <consortium name="The Broad Institute Genome Sequencing Center for Infectious Disease"/>
            <person name="Wu L."/>
            <person name="Ma J."/>
        </authorList>
    </citation>
    <scope>NUCLEOTIDE SEQUENCE [LARGE SCALE GENOMIC DNA]</scope>
    <source>
        <strain evidence="7">CGMCC 1.18439</strain>
    </source>
</reference>